<reference evidence="3 4" key="1">
    <citation type="submission" date="2021-03" db="EMBL/GenBank/DDBJ databases">
        <title>Sequencing the genomes of 1000 actinobacteria strains.</title>
        <authorList>
            <person name="Klenk H.-P."/>
        </authorList>
    </citation>
    <scope>NUCLEOTIDE SEQUENCE [LARGE SCALE GENOMIC DNA]</scope>
    <source>
        <strain evidence="3 4">DSM 46670</strain>
    </source>
</reference>
<comment type="caution">
    <text evidence="3">The sequence shown here is derived from an EMBL/GenBank/DDBJ whole genome shotgun (WGS) entry which is preliminary data.</text>
</comment>
<protein>
    <submittedName>
        <fullName evidence="3">Uncharacterized protein</fullName>
    </submittedName>
</protein>
<dbReference type="EMBL" id="JAGINW010000001">
    <property type="protein sequence ID" value="MBP2320289.1"/>
    <property type="molecule type" value="Genomic_DNA"/>
</dbReference>
<proteinExistence type="predicted"/>
<organism evidence="3 4">
    <name type="scientific">Kibdelosporangium banguiense</name>
    <dbReference type="NCBI Taxonomy" id="1365924"/>
    <lineage>
        <taxon>Bacteria</taxon>
        <taxon>Bacillati</taxon>
        <taxon>Actinomycetota</taxon>
        <taxon>Actinomycetes</taxon>
        <taxon>Pseudonocardiales</taxon>
        <taxon>Pseudonocardiaceae</taxon>
        <taxon>Kibdelosporangium</taxon>
    </lineage>
</organism>
<keyword evidence="4" id="KW-1185">Reference proteome</keyword>
<feature type="chain" id="PRO_5046778356" evidence="2">
    <location>
        <begin position="22"/>
        <end position="202"/>
    </location>
</feature>
<sequence length="202" mass="21383">MRRLVLFVAALFLLLATPASAGGPTSVLITSPTEQRAAALYMYQSSYSELGSAIGTGQPMADPQAPMLHGTPGSSAINVTWLIHDVQVWRVDHIFLSATDGPWIETYESYEGVKFDQRGVVHRPANASKLTELLTEILGAPDQSKAQPARTIVTSSAPAAAPPPGIQWTSLVIGIVGGMVLAVFGRVVVGVLRRKTPVNPVG</sequence>
<evidence type="ECO:0000256" key="1">
    <source>
        <dbReference type="SAM" id="Phobius"/>
    </source>
</evidence>
<dbReference type="RefSeq" id="WP_209634252.1">
    <property type="nucleotide sequence ID" value="NZ_JAGINW010000001.1"/>
</dbReference>
<evidence type="ECO:0000256" key="2">
    <source>
        <dbReference type="SAM" id="SignalP"/>
    </source>
</evidence>
<evidence type="ECO:0000313" key="4">
    <source>
        <dbReference type="Proteomes" id="UP001519332"/>
    </source>
</evidence>
<feature type="signal peptide" evidence="2">
    <location>
        <begin position="1"/>
        <end position="21"/>
    </location>
</feature>
<name>A0ABS4T8N4_9PSEU</name>
<gene>
    <name evidence="3" type="ORF">JOF56_000674</name>
</gene>
<feature type="transmembrane region" description="Helical" evidence="1">
    <location>
        <begin position="168"/>
        <end position="189"/>
    </location>
</feature>
<keyword evidence="1" id="KW-0472">Membrane</keyword>
<accession>A0ABS4T8N4</accession>
<evidence type="ECO:0000313" key="3">
    <source>
        <dbReference type="EMBL" id="MBP2320289.1"/>
    </source>
</evidence>
<dbReference type="Proteomes" id="UP001519332">
    <property type="component" value="Unassembled WGS sequence"/>
</dbReference>
<keyword evidence="1" id="KW-0812">Transmembrane</keyword>
<keyword evidence="1" id="KW-1133">Transmembrane helix</keyword>
<keyword evidence="2" id="KW-0732">Signal</keyword>